<dbReference type="EMBL" id="LBWR01000001">
    <property type="protein sequence ID" value="KKR12973.1"/>
    <property type="molecule type" value="Genomic_DNA"/>
</dbReference>
<evidence type="ECO:0000313" key="2">
    <source>
        <dbReference type="Proteomes" id="UP000034665"/>
    </source>
</evidence>
<reference evidence="1 2" key="1">
    <citation type="journal article" date="2015" name="Nature">
        <title>rRNA introns, odd ribosomes, and small enigmatic genomes across a large radiation of phyla.</title>
        <authorList>
            <person name="Brown C.T."/>
            <person name="Hug L.A."/>
            <person name="Thomas B.C."/>
            <person name="Sharon I."/>
            <person name="Castelle C.J."/>
            <person name="Singh A."/>
            <person name="Wilkins M.J."/>
            <person name="Williams K.H."/>
            <person name="Banfield J.F."/>
        </authorList>
    </citation>
    <scope>NUCLEOTIDE SEQUENCE [LARGE SCALE GENOMIC DNA]</scope>
</reference>
<dbReference type="Proteomes" id="UP000034665">
    <property type="component" value="Unassembled WGS sequence"/>
</dbReference>
<name>A0A0G0NBU1_9BACT</name>
<comment type="caution">
    <text evidence="1">The sequence shown here is derived from an EMBL/GenBank/DDBJ whole genome shotgun (WGS) entry which is preliminary data.</text>
</comment>
<accession>A0A0G0NBU1</accession>
<organism evidence="1 2">
    <name type="scientific">Candidatus Wolfebacteria bacterium GW2011_GWC2_39_22</name>
    <dbReference type="NCBI Taxonomy" id="1619013"/>
    <lineage>
        <taxon>Bacteria</taxon>
        <taxon>Candidatus Wolfeibacteriota</taxon>
    </lineage>
</organism>
<protein>
    <submittedName>
        <fullName evidence="1">Uncharacterized protein</fullName>
    </submittedName>
</protein>
<proteinExistence type="predicted"/>
<evidence type="ECO:0000313" key="1">
    <source>
        <dbReference type="EMBL" id="KKR12973.1"/>
    </source>
</evidence>
<sequence>MKIAIVRGIPKTVLPSAILEEVRKREQDDDRRAVILLPSILHTNPLLATYRVALRYLANDVSSLTLDALQRAVQKAHAHLHPSVRIPFVIATYPGNVRGHLLDKDGVVFSLSQGLLVQS</sequence>
<dbReference type="AlphaFoldDB" id="A0A0G0NBU1"/>
<gene>
    <name evidence="1" type="ORF">UT41_C0001G0517</name>
</gene>